<sequence>MQTDISPCQQITSFKEPIYVTRPLLPDLDAVHAELEEVWDNKILTNGGPKHQELEKKINDLLKVPNTCLFNNGTIALITACQALRLSGEVITTPFTFPATPHILAWNGLTPVFCDIDPVTMNIDPKKIESLITSKTSAILGVHVYGTPCAVEEIQEIANRHGLKVIYDAAHAFGMEWNGKGIGTFGDITMFSFHATKLFHTVEGGCVTFNDPYLKPRIELLKNFGIKNENEVILPGINGKLNELQAVIGLINLNAVEEEKQKRTQIINTYREELSDIKGILVPQEDPRVKSSCQYFVIRIGSEFGITRDELHQKLKEYNVITRKYFYPLCSDYTCYKALPSSAPSNLPVANQIVHEVLALPLYGQLQLDDVRKICALIRSLKGN</sequence>
<dbReference type="KEGG" id="pnl:PNK_1776"/>
<dbReference type="AlphaFoldDB" id="A0A0U5JE04"/>
<dbReference type="EMBL" id="LN879502">
    <property type="protein sequence ID" value="CUI17383.1"/>
    <property type="molecule type" value="Genomic_DNA"/>
</dbReference>
<organism evidence="6 7">
    <name type="scientific">Candidatus Protochlamydia naegleriophila</name>
    <dbReference type="NCBI Taxonomy" id="389348"/>
    <lineage>
        <taxon>Bacteria</taxon>
        <taxon>Pseudomonadati</taxon>
        <taxon>Chlamydiota</taxon>
        <taxon>Chlamydiia</taxon>
        <taxon>Parachlamydiales</taxon>
        <taxon>Parachlamydiaceae</taxon>
        <taxon>Candidatus Protochlamydia</taxon>
    </lineage>
</organism>
<dbReference type="CDD" id="cd00616">
    <property type="entry name" value="AHBA_syn"/>
    <property type="match status" value="1"/>
</dbReference>
<feature type="modified residue" description="N6-(pyridoxal phosphate)lysine" evidence="4">
    <location>
        <position position="197"/>
    </location>
</feature>
<protein>
    <submittedName>
        <fullName evidence="6">DegT/DnrJ/EryC1/StrS aminotransferase</fullName>
    </submittedName>
</protein>
<keyword evidence="7" id="KW-1185">Reference proteome</keyword>
<dbReference type="InterPro" id="IPR000653">
    <property type="entry name" value="DegT/StrS_aminotransferase"/>
</dbReference>
<dbReference type="InParanoid" id="A0A0U5JE04"/>
<evidence type="ECO:0000256" key="4">
    <source>
        <dbReference type="PIRSR" id="PIRSR000390-2"/>
    </source>
</evidence>
<dbReference type="GO" id="GO:0000271">
    <property type="term" value="P:polysaccharide biosynthetic process"/>
    <property type="evidence" value="ECO:0007669"/>
    <property type="project" value="TreeGrafter"/>
</dbReference>
<feature type="active site" description="Proton acceptor" evidence="3">
    <location>
        <position position="197"/>
    </location>
</feature>
<reference evidence="7" key="1">
    <citation type="submission" date="2015-09" db="EMBL/GenBank/DDBJ databases">
        <authorList>
            <person name="Bertelli C."/>
        </authorList>
    </citation>
    <scope>NUCLEOTIDE SEQUENCE [LARGE SCALE GENOMIC DNA]</scope>
    <source>
        <strain evidence="7">KNic</strain>
    </source>
</reference>
<dbReference type="InterPro" id="IPR015422">
    <property type="entry name" value="PyrdxlP-dep_Trfase_small"/>
</dbReference>
<evidence type="ECO:0000313" key="7">
    <source>
        <dbReference type="Proteomes" id="UP000069902"/>
    </source>
</evidence>
<evidence type="ECO:0000256" key="2">
    <source>
        <dbReference type="ARBA" id="ARBA00037999"/>
    </source>
</evidence>
<dbReference type="Gene3D" id="3.90.1150.10">
    <property type="entry name" value="Aspartate Aminotransferase, domain 1"/>
    <property type="match status" value="1"/>
</dbReference>
<keyword evidence="1 4" id="KW-0663">Pyridoxal phosphate</keyword>
<dbReference type="GO" id="GO:0030170">
    <property type="term" value="F:pyridoxal phosphate binding"/>
    <property type="evidence" value="ECO:0007669"/>
    <property type="project" value="TreeGrafter"/>
</dbReference>
<dbReference type="Gene3D" id="3.40.640.10">
    <property type="entry name" value="Type I PLP-dependent aspartate aminotransferase-like (Major domain)"/>
    <property type="match status" value="1"/>
</dbReference>
<keyword evidence="6" id="KW-0808">Transferase</keyword>
<dbReference type="PIRSF" id="PIRSF000390">
    <property type="entry name" value="PLP_StrS"/>
    <property type="match status" value="1"/>
</dbReference>
<evidence type="ECO:0000256" key="1">
    <source>
        <dbReference type="ARBA" id="ARBA00022898"/>
    </source>
</evidence>
<comment type="similarity">
    <text evidence="2 5">Belongs to the DegT/DnrJ/EryC1 family.</text>
</comment>
<gene>
    <name evidence="6" type="ORF">PNK_1776</name>
</gene>
<dbReference type="Pfam" id="PF01041">
    <property type="entry name" value="DegT_DnrJ_EryC1"/>
    <property type="match status" value="1"/>
</dbReference>
<dbReference type="PANTHER" id="PTHR30244">
    <property type="entry name" value="TRANSAMINASE"/>
    <property type="match status" value="1"/>
</dbReference>
<proteinExistence type="inferred from homology"/>
<dbReference type="PANTHER" id="PTHR30244:SF9">
    <property type="entry name" value="PROTEIN RV3402C"/>
    <property type="match status" value="1"/>
</dbReference>
<dbReference type="SUPFAM" id="SSF53383">
    <property type="entry name" value="PLP-dependent transferases"/>
    <property type="match status" value="1"/>
</dbReference>
<dbReference type="STRING" id="389348.PNK_1776"/>
<dbReference type="InterPro" id="IPR015421">
    <property type="entry name" value="PyrdxlP-dep_Trfase_major"/>
</dbReference>
<accession>A0A0U5JE04</accession>
<dbReference type="Proteomes" id="UP000069902">
    <property type="component" value="Chromosome cPNK"/>
</dbReference>
<dbReference type="PATRIC" id="fig|389348.3.peg.1995"/>
<evidence type="ECO:0000313" key="6">
    <source>
        <dbReference type="EMBL" id="CUI17383.1"/>
    </source>
</evidence>
<evidence type="ECO:0000256" key="3">
    <source>
        <dbReference type="PIRSR" id="PIRSR000390-1"/>
    </source>
</evidence>
<name>A0A0U5JE04_9BACT</name>
<dbReference type="GO" id="GO:0008483">
    <property type="term" value="F:transaminase activity"/>
    <property type="evidence" value="ECO:0007669"/>
    <property type="project" value="UniProtKB-KW"/>
</dbReference>
<dbReference type="InterPro" id="IPR015424">
    <property type="entry name" value="PyrdxlP-dep_Trfase"/>
</dbReference>
<dbReference type="RefSeq" id="WP_059061547.1">
    <property type="nucleotide sequence ID" value="NZ_LN879502.1"/>
</dbReference>
<keyword evidence="6" id="KW-0032">Aminotransferase</keyword>
<evidence type="ECO:0000256" key="5">
    <source>
        <dbReference type="RuleBase" id="RU004508"/>
    </source>
</evidence>